<feature type="transmembrane region" description="Helical" evidence="1">
    <location>
        <begin position="245"/>
        <end position="263"/>
    </location>
</feature>
<organism evidence="3 4">
    <name type="scientific">Candidatus Allofournierella pullistercoris</name>
    <dbReference type="NCBI Taxonomy" id="2838597"/>
    <lineage>
        <taxon>Bacteria</taxon>
        <taxon>Bacillati</taxon>
        <taxon>Bacillota</taxon>
        <taxon>Clostridia</taxon>
        <taxon>Eubacteriales</taxon>
        <taxon>Oscillospiraceae</taxon>
        <taxon>Allofournierella</taxon>
    </lineage>
</organism>
<keyword evidence="1" id="KW-1133">Transmembrane helix</keyword>
<feature type="transmembrane region" description="Helical" evidence="1">
    <location>
        <begin position="314"/>
        <end position="338"/>
    </location>
</feature>
<feature type="transmembrane region" description="Helical" evidence="1">
    <location>
        <begin position="206"/>
        <end position="225"/>
    </location>
</feature>
<protein>
    <recommendedName>
        <fullName evidence="5">Stage III sporulation protein AE</fullName>
    </recommendedName>
</protein>
<feature type="chain" id="PRO_5038401642" description="Stage III sporulation protein AE" evidence="2">
    <location>
        <begin position="21"/>
        <end position="350"/>
    </location>
</feature>
<evidence type="ECO:0000256" key="2">
    <source>
        <dbReference type="SAM" id="SignalP"/>
    </source>
</evidence>
<evidence type="ECO:0000256" key="1">
    <source>
        <dbReference type="SAM" id="Phobius"/>
    </source>
</evidence>
<keyword evidence="2" id="KW-0732">Signal</keyword>
<feature type="signal peptide" evidence="2">
    <location>
        <begin position="1"/>
        <end position="20"/>
    </location>
</feature>
<evidence type="ECO:0000313" key="3">
    <source>
        <dbReference type="EMBL" id="MBU3805489.1"/>
    </source>
</evidence>
<keyword evidence="1" id="KW-0812">Transmembrane</keyword>
<feature type="transmembrane region" description="Helical" evidence="1">
    <location>
        <begin position="125"/>
        <end position="143"/>
    </location>
</feature>
<dbReference type="InterPro" id="IPR014194">
    <property type="entry name" value="Spore_III_AE"/>
</dbReference>
<reference evidence="3" key="1">
    <citation type="journal article" date="2021" name="PeerJ">
        <title>Extensive microbial diversity within the chicken gut microbiome revealed by metagenomics and culture.</title>
        <authorList>
            <person name="Gilroy R."/>
            <person name="Ravi A."/>
            <person name="Getino M."/>
            <person name="Pursley I."/>
            <person name="Horton D.L."/>
            <person name="Alikhan N.F."/>
            <person name="Baker D."/>
            <person name="Gharbi K."/>
            <person name="Hall N."/>
            <person name="Watson M."/>
            <person name="Adriaenssens E.M."/>
            <person name="Foster-Nyarko E."/>
            <person name="Jarju S."/>
            <person name="Secka A."/>
            <person name="Antonio M."/>
            <person name="Oren A."/>
            <person name="Chaudhuri R.R."/>
            <person name="La Ragione R."/>
            <person name="Hildebrand F."/>
            <person name="Pallen M.J."/>
        </authorList>
    </citation>
    <scope>NUCLEOTIDE SEQUENCE</scope>
    <source>
        <strain evidence="3">B5_2728</strain>
    </source>
</reference>
<dbReference type="Pfam" id="PF09546">
    <property type="entry name" value="Spore_III_AE"/>
    <property type="match status" value="1"/>
</dbReference>
<reference evidence="3" key="2">
    <citation type="submission" date="2021-04" db="EMBL/GenBank/DDBJ databases">
        <authorList>
            <person name="Gilroy R."/>
        </authorList>
    </citation>
    <scope>NUCLEOTIDE SEQUENCE</scope>
    <source>
        <strain evidence="3">B5_2728</strain>
    </source>
</reference>
<feature type="transmembrane region" description="Helical" evidence="1">
    <location>
        <begin position="66"/>
        <end position="86"/>
    </location>
</feature>
<name>A0A948T1T1_9FIRM</name>
<feature type="transmembrane region" description="Helical" evidence="1">
    <location>
        <begin position="98"/>
        <end position="119"/>
    </location>
</feature>
<comment type="caution">
    <text evidence="3">The sequence shown here is derived from an EMBL/GenBank/DDBJ whole genome shotgun (WGS) entry which is preliminary data.</text>
</comment>
<evidence type="ECO:0008006" key="5">
    <source>
        <dbReference type="Google" id="ProtNLM"/>
    </source>
</evidence>
<evidence type="ECO:0000313" key="4">
    <source>
        <dbReference type="Proteomes" id="UP000713596"/>
    </source>
</evidence>
<dbReference type="EMBL" id="JAHLFP010000007">
    <property type="protein sequence ID" value="MBU3805489.1"/>
    <property type="molecule type" value="Genomic_DNA"/>
</dbReference>
<accession>A0A948T1T1</accession>
<sequence length="350" mass="36904">MRYLLSLCMVLAMLTVPCYAQQEVPDSVQYYIEQPAVKVEDFQSMEAGELLSGIMEKAKEPIREPIRLVIALMAGIFLGAAVLVLVPGGGWSSSLEMVCVAALFGTSLPAALELVERVIQIVQEWQIYLVGFIPVFSGVMVSCGQVTQAAVYSGMFFGMAAFSAQMISVCALPLVQVYLALNTAGGLCGVPGLPQACNMLNKCVRWILTIVCMAFTAVLGMQTVLAQGADDFTINTGRLLMSGGVPIVGSVASQAMGSVLSGLRILKGSLGFAAVAVVIVQAFPLFVQCVGYYMAYTLSSAVAKSVDLGRVSGILYGMAQAVALCISFLVFFFMLIILSTALMVTLGGGG</sequence>
<dbReference type="AlphaFoldDB" id="A0A948T1T1"/>
<proteinExistence type="predicted"/>
<keyword evidence="1" id="KW-0472">Membrane</keyword>
<feature type="transmembrane region" description="Helical" evidence="1">
    <location>
        <begin position="270"/>
        <end position="294"/>
    </location>
</feature>
<dbReference type="Proteomes" id="UP000713596">
    <property type="component" value="Unassembled WGS sequence"/>
</dbReference>
<gene>
    <name evidence="3" type="ORF">H9882_01090</name>
</gene>